<name>A0A1J4QGK6_9GAMM</name>
<gene>
    <name evidence="1" type="ORF">BFR47_02755</name>
</gene>
<dbReference type="EMBL" id="MDKE01000022">
    <property type="protein sequence ID" value="OIN09203.1"/>
    <property type="molecule type" value="Genomic_DNA"/>
</dbReference>
<dbReference type="Gene3D" id="1.10.8.650">
    <property type="entry name" value="Uncharacterised protein PF13642 yp_926445, C-terminal domain"/>
    <property type="match status" value="1"/>
</dbReference>
<protein>
    <submittedName>
        <fullName evidence="1">Uncharacterized protein</fullName>
    </submittedName>
</protein>
<evidence type="ECO:0000313" key="1">
    <source>
        <dbReference type="EMBL" id="OIN09203.1"/>
    </source>
</evidence>
<dbReference type="OrthoDB" id="5771593at2"/>
<dbReference type="Proteomes" id="UP000243073">
    <property type="component" value="Unassembled WGS sequence"/>
</dbReference>
<organism evidence="1 2">
    <name type="scientific">Oceanisphaera psychrotolerans</name>
    <dbReference type="NCBI Taxonomy" id="1414654"/>
    <lineage>
        <taxon>Bacteria</taxon>
        <taxon>Pseudomonadati</taxon>
        <taxon>Pseudomonadota</taxon>
        <taxon>Gammaproteobacteria</taxon>
        <taxon>Aeromonadales</taxon>
        <taxon>Aeromonadaceae</taxon>
        <taxon>Oceanisphaera</taxon>
    </lineage>
</organism>
<proteinExistence type="predicted"/>
<evidence type="ECO:0000313" key="2">
    <source>
        <dbReference type="Proteomes" id="UP000243073"/>
    </source>
</evidence>
<reference evidence="1 2" key="1">
    <citation type="submission" date="2016-07" db="EMBL/GenBank/DDBJ databases">
        <title>Draft Genome Sequence of Oceanisphaera psychrotolerans, isolated from coastal sediment samples.</title>
        <authorList>
            <person name="Zhuo S."/>
            <person name="Ruan Z."/>
        </authorList>
    </citation>
    <scope>NUCLEOTIDE SEQUENCE [LARGE SCALE GENOMIC DNA]</scope>
    <source>
        <strain evidence="1 2">LAM-WHM-ZC</strain>
    </source>
</reference>
<dbReference type="RefSeq" id="WP_071472871.1">
    <property type="nucleotide sequence ID" value="NZ_MDKE01000022.1"/>
</dbReference>
<accession>A0A1J4QGK6</accession>
<sequence>MIHWPAIIEFADGQGYAWVASAEEVAEHRPRDGDRLLDSSGQAHLLSQQTGDELYCQPQPQLVSLLELNAGLREYAASLGVCCTSKLTVRTLAEAIALVAWLEQQ</sequence>
<dbReference type="Pfam" id="PF13642">
    <property type="entry name" value="DUF4144"/>
    <property type="match status" value="1"/>
</dbReference>
<comment type="caution">
    <text evidence="1">The sequence shown here is derived from an EMBL/GenBank/DDBJ whole genome shotgun (WGS) entry which is preliminary data.</text>
</comment>
<keyword evidence="2" id="KW-1185">Reference proteome</keyword>
<dbReference type="STRING" id="1414654.BFR47_02755"/>
<dbReference type="AlphaFoldDB" id="A0A1J4QGK6"/>
<dbReference type="InterPro" id="IPR025284">
    <property type="entry name" value="DUF4144"/>
</dbReference>